<dbReference type="SMART" id="SM00174">
    <property type="entry name" value="RHO"/>
    <property type="match status" value="1"/>
</dbReference>
<proteinExistence type="inferred from homology"/>
<dbReference type="PROSITE" id="PS51257">
    <property type="entry name" value="PROKAR_LIPOPROTEIN"/>
    <property type="match status" value="1"/>
</dbReference>
<evidence type="ECO:0000256" key="6">
    <source>
        <dbReference type="ARBA" id="ARBA00048098"/>
    </source>
</evidence>
<reference evidence="8" key="1">
    <citation type="submission" date="2025-08" db="UniProtKB">
        <authorList>
            <consortium name="RefSeq"/>
        </authorList>
    </citation>
    <scope>IDENTIFICATION</scope>
    <source>
        <tissue evidence="8">Brain</tissue>
    </source>
</reference>
<dbReference type="PROSITE" id="PS51421">
    <property type="entry name" value="RAS"/>
    <property type="match status" value="1"/>
</dbReference>
<accession>A0AAJ8BJS6</accession>
<dbReference type="CTD" id="51285"/>
<dbReference type="PANTHER" id="PTHR45704">
    <property type="entry name" value="RAS-LIKE FAMILY MEMBER 11"/>
    <property type="match status" value="1"/>
</dbReference>
<evidence type="ECO:0000256" key="5">
    <source>
        <dbReference type="ARBA" id="ARBA00023134"/>
    </source>
</evidence>
<dbReference type="AlphaFoldDB" id="A0AAJ8BJS6"/>
<dbReference type="InterPro" id="IPR051065">
    <property type="entry name" value="Ras-related_GTPase"/>
</dbReference>
<protein>
    <recommendedName>
        <fullName evidence="2">small monomeric GTPase</fullName>
        <ecNumber evidence="2">3.6.5.2</ecNumber>
    </recommendedName>
</protein>
<sequence>MSLMFGKARTCSTADRGPAECNLVLLGVLGCGKSALTVKFLTKRFISEYDPHLEDIYSSEEIVDQQPVTVRVMDTCDQRCVLSVCVKEGPMNSERYLSWANAFLVVYSIDNMESFKGCQLYLQTLALHNKTFRPQTPIILLGNKLDMDRYRLVSQCDGEALASRFGCLFFEVSACLDFPSVQHVFYEAVRRARRGGERGRLVPAVYVSEDKALLGVPSFTTPCYKELPAPATAKLVTVKTSRAQSKRRAATLTLLKGFKIF</sequence>
<dbReference type="Proteomes" id="UP000694890">
    <property type="component" value="Linkage group LG2"/>
</dbReference>
<dbReference type="PROSITE" id="PS51419">
    <property type="entry name" value="RAB"/>
    <property type="match status" value="1"/>
</dbReference>
<keyword evidence="5" id="KW-0342">GTP-binding</keyword>
<evidence type="ECO:0000256" key="3">
    <source>
        <dbReference type="ARBA" id="ARBA00022741"/>
    </source>
</evidence>
<dbReference type="SMART" id="SM00173">
    <property type="entry name" value="RAS"/>
    <property type="match status" value="1"/>
</dbReference>
<evidence type="ECO:0000313" key="8">
    <source>
        <dbReference type="RefSeq" id="XP_050934186.1"/>
    </source>
</evidence>
<dbReference type="SUPFAM" id="SSF52540">
    <property type="entry name" value="P-loop containing nucleoside triphosphate hydrolases"/>
    <property type="match status" value="1"/>
</dbReference>
<dbReference type="SMART" id="SM00175">
    <property type="entry name" value="RAB"/>
    <property type="match status" value="1"/>
</dbReference>
<dbReference type="Gene3D" id="3.40.50.300">
    <property type="entry name" value="P-loop containing nucleotide triphosphate hydrolases"/>
    <property type="match status" value="1"/>
</dbReference>
<comment type="catalytic activity">
    <reaction evidence="6">
        <text>GTP + H2O = GDP + phosphate + H(+)</text>
        <dbReference type="Rhea" id="RHEA:19669"/>
        <dbReference type="ChEBI" id="CHEBI:15377"/>
        <dbReference type="ChEBI" id="CHEBI:15378"/>
        <dbReference type="ChEBI" id="CHEBI:37565"/>
        <dbReference type="ChEBI" id="CHEBI:43474"/>
        <dbReference type="ChEBI" id="CHEBI:58189"/>
        <dbReference type="EC" id="3.6.5.2"/>
    </reaction>
</comment>
<dbReference type="Pfam" id="PF00071">
    <property type="entry name" value="Ras"/>
    <property type="match status" value="1"/>
</dbReference>
<dbReference type="EC" id="3.6.5.2" evidence="2"/>
<dbReference type="PROSITE" id="PS51420">
    <property type="entry name" value="RHO"/>
    <property type="match status" value="1"/>
</dbReference>
<evidence type="ECO:0000256" key="2">
    <source>
        <dbReference type="ARBA" id="ARBA00011984"/>
    </source>
</evidence>
<keyword evidence="4" id="KW-0378">Hydrolase</keyword>
<evidence type="ECO:0000256" key="4">
    <source>
        <dbReference type="ARBA" id="ARBA00022801"/>
    </source>
</evidence>
<dbReference type="InterPro" id="IPR001806">
    <property type="entry name" value="Small_GTPase"/>
</dbReference>
<dbReference type="GO" id="GO:0003925">
    <property type="term" value="F:G protein activity"/>
    <property type="evidence" value="ECO:0007669"/>
    <property type="project" value="UniProtKB-EC"/>
</dbReference>
<dbReference type="GeneID" id="108877860"/>
<dbReference type="PRINTS" id="PR00449">
    <property type="entry name" value="RASTRNSFRMNG"/>
</dbReference>
<name>A0AAJ8BJS6_LATCA</name>
<evidence type="ECO:0000256" key="1">
    <source>
        <dbReference type="ARBA" id="ARBA00008344"/>
    </source>
</evidence>
<dbReference type="GO" id="GO:0005525">
    <property type="term" value="F:GTP binding"/>
    <property type="evidence" value="ECO:0007669"/>
    <property type="project" value="UniProtKB-KW"/>
</dbReference>
<gene>
    <name evidence="8" type="primary">rasl12</name>
</gene>
<organism evidence="7 8">
    <name type="scientific">Lates calcarifer</name>
    <name type="common">Barramundi</name>
    <name type="synonym">Holocentrus calcarifer</name>
    <dbReference type="NCBI Taxonomy" id="8187"/>
    <lineage>
        <taxon>Eukaryota</taxon>
        <taxon>Metazoa</taxon>
        <taxon>Chordata</taxon>
        <taxon>Craniata</taxon>
        <taxon>Vertebrata</taxon>
        <taxon>Euteleostomi</taxon>
        <taxon>Actinopterygii</taxon>
        <taxon>Neopterygii</taxon>
        <taxon>Teleostei</taxon>
        <taxon>Neoteleostei</taxon>
        <taxon>Acanthomorphata</taxon>
        <taxon>Carangaria</taxon>
        <taxon>Carangaria incertae sedis</taxon>
        <taxon>Centropomidae</taxon>
        <taxon>Lates</taxon>
    </lineage>
</organism>
<keyword evidence="3" id="KW-0547">Nucleotide-binding</keyword>
<evidence type="ECO:0000313" key="7">
    <source>
        <dbReference type="Proteomes" id="UP000694890"/>
    </source>
</evidence>
<dbReference type="RefSeq" id="XP_050934186.1">
    <property type="nucleotide sequence ID" value="XM_051078229.1"/>
</dbReference>
<dbReference type="InterPro" id="IPR027417">
    <property type="entry name" value="P-loop_NTPase"/>
</dbReference>
<comment type="similarity">
    <text evidence="1">Belongs to the small GTPase superfamily. Ras family.</text>
</comment>
<dbReference type="KEGG" id="lcf:108877860"/>